<keyword evidence="9 14" id="KW-0133">Cell shape</keyword>
<dbReference type="RefSeq" id="WP_353651516.1">
    <property type="nucleotide sequence ID" value="NZ_CP159218.1"/>
</dbReference>
<evidence type="ECO:0000256" key="8">
    <source>
        <dbReference type="ARBA" id="ARBA00022840"/>
    </source>
</evidence>
<sequence>MPPEPAPTTAAGVVLARIHLVGVGGAGMSAIARILADRGLDVSGSDVKDSAVLAALSVRGVRTVVGHRPENLDLFGEQGPTAVVVSTAIRPDNPELVAARDRGIAVVRRADALAALMIGRRSICIAGTHGKTSTTSMLTVALQHAGVDPSFAIGGELNESGSGAHHGSGDLFIAEADESDSSFLAFAPQGAIITNLEPDHLDHHGSAEAYAAVFDAFVRRIVPGGFLIVCLDDAGVRALLDRLQRNPSGVPEGLRVIGYGTAADAPIRITAFGADGPFSRAELVLPDGTSAAIELAVPGEHMLRNATAAFTAGVLAGVSPATMVEGLASYTGVRRRFQFKGRAAGVTVYDDYAHHPTEVRAQLEAARTVVPVGGGRLVVVFQPHLYSRTATFAPEFAAALSLADVVVVLDVYGAREDPQPGVTGALIADAVSAPEVIFEPSLARAADVVAGLVRVDDVVVTMGAGDVTMLGPEILDRLDAGPDPDGALGHA</sequence>
<dbReference type="InterPro" id="IPR050061">
    <property type="entry name" value="MurCDEF_pg_biosynth"/>
</dbReference>
<keyword evidence="12 14" id="KW-0961">Cell wall biogenesis/degradation</keyword>
<evidence type="ECO:0000256" key="10">
    <source>
        <dbReference type="ARBA" id="ARBA00022984"/>
    </source>
</evidence>
<evidence type="ECO:0000259" key="16">
    <source>
        <dbReference type="Pfam" id="PF02875"/>
    </source>
</evidence>
<reference evidence="18" key="1">
    <citation type="submission" date="2024-05" db="EMBL/GenBank/DDBJ databases">
        <authorList>
            <person name="Cai S.Y."/>
            <person name="Jin L.M."/>
            <person name="Li H.R."/>
        </authorList>
    </citation>
    <scope>NUCLEOTIDE SEQUENCE</scope>
    <source>
        <strain evidence="18">A5-74</strain>
    </source>
</reference>
<evidence type="ECO:0000256" key="2">
    <source>
        <dbReference type="ARBA" id="ARBA00004752"/>
    </source>
</evidence>
<dbReference type="GO" id="GO:0009252">
    <property type="term" value="P:peptidoglycan biosynthetic process"/>
    <property type="evidence" value="ECO:0007669"/>
    <property type="project" value="UniProtKB-UniRule"/>
</dbReference>
<dbReference type="NCBIfam" id="TIGR01082">
    <property type="entry name" value="murC"/>
    <property type="match status" value="1"/>
</dbReference>
<accession>A0AAU8DW09</accession>
<keyword evidence="8 14" id="KW-0067">ATP-binding</keyword>
<dbReference type="InterPro" id="IPR000713">
    <property type="entry name" value="Mur_ligase_N"/>
</dbReference>
<evidence type="ECO:0000256" key="12">
    <source>
        <dbReference type="ARBA" id="ARBA00023316"/>
    </source>
</evidence>
<evidence type="ECO:0000256" key="11">
    <source>
        <dbReference type="ARBA" id="ARBA00023306"/>
    </source>
</evidence>
<dbReference type="InterPro" id="IPR013221">
    <property type="entry name" value="Mur_ligase_cen"/>
</dbReference>
<comment type="catalytic activity">
    <reaction evidence="13 14">
        <text>UDP-N-acetyl-alpha-D-muramate + L-alanine + ATP = UDP-N-acetyl-alpha-D-muramoyl-L-alanine + ADP + phosphate + H(+)</text>
        <dbReference type="Rhea" id="RHEA:23372"/>
        <dbReference type="ChEBI" id="CHEBI:15378"/>
        <dbReference type="ChEBI" id="CHEBI:30616"/>
        <dbReference type="ChEBI" id="CHEBI:43474"/>
        <dbReference type="ChEBI" id="CHEBI:57972"/>
        <dbReference type="ChEBI" id="CHEBI:70757"/>
        <dbReference type="ChEBI" id="CHEBI:83898"/>
        <dbReference type="ChEBI" id="CHEBI:456216"/>
        <dbReference type="EC" id="6.3.2.8"/>
    </reaction>
</comment>
<dbReference type="Pfam" id="PF01225">
    <property type="entry name" value="Mur_ligase"/>
    <property type="match status" value="1"/>
</dbReference>
<evidence type="ECO:0000256" key="1">
    <source>
        <dbReference type="ARBA" id="ARBA00004496"/>
    </source>
</evidence>
<evidence type="ECO:0000256" key="7">
    <source>
        <dbReference type="ARBA" id="ARBA00022741"/>
    </source>
</evidence>
<comment type="similarity">
    <text evidence="14">Belongs to the MurCDEF family.</text>
</comment>
<dbReference type="Pfam" id="PF02875">
    <property type="entry name" value="Mur_ligase_C"/>
    <property type="match status" value="1"/>
</dbReference>
<keyword evidence="5 14" id="KW-0436">Ligase</keyword>
<dbReference type="HAMAP" id="MF_00046">
    <property type="entry name" value="MurC"/>
    <property type="match status" value="1"/>
</dbReference>
<dbReference type="InterPro" id="IPR004101">
    <property type="entry name" value="Mur_ligase_C"/>
</dbReference>
<keyword evidence="11 14" id="KW-0131">Cell cycle</keyword>
<dbReference type="EMBL" id="CP159218">
    <property type="protein sequence ID" value="XCG65912.1"/>
    <property type="molecule type" value="Genomic_DNA"/>
</dbReference>
<evidence type="ECO:0000256" key="9">
    <source>
        <dbReference type="ARBA" id="ARBA00022960"/>
    </source>
</evidence>
<proteinExistence type="inferred from homology"/>
<dbReference type="PANTHER" id="PTHR43445">
    <property type="entry name" value="UDP-N-ACETYLMURAMATE--L-ALANINE LIGASE-RELATED"/>
    <property type="match status" value="1"/>
</dbReference>
<dbReference type="Pfam" id="PF08245">
    <property type="entry name" value="Mur_ligase_M"/>
    <property type="match status" value="1"/>
</dbReference>
<evidence type="ECO:0000256" key="3">
    <source>
        <dbReference type="ARBA" id="ARBA00012211"/>
    </source>
</evidence>
<evidence type="ECO:0000313" key="18">
    <source>
        <dbReference type="EMBL" id="XCG65912.1"/>
    </source>
</evidence>
<organism evidence="18">
    <name type="scientific">Nakamurella sp. A5-74</name>
    <dbReference type="NCBI Taxonomy" id="3158264"/>
    <lineage>
        <taxon>Bacteria</taxon>
        <taxon>Bacillati</taxon>
        <taxon>Actinomycetota</taxon>
        <taxon>Actinomycetes</taxon>
        <taxon>Nakamurellales</taxon>
        <taxon>Nakamurellaceae</taxon>
        <taxon>Nakamurella</taxon>
    </lineage>
</organism>
<evidence type="ECO:0000256" key="4">
    <source>
        <dbReference type="ARBA" id="ARBA00022490"/>
    </source>
</evidence>
<keyword evidence="10 14" id="KW-0573">Peptidoglycan synthesis</keyword>
<dbReference type="GO" id="GO:0005737">
    <property type="term" value="C:cytoplasm"/>
    <property type="evidence" value="ECO:0007669"/>
    <property type="project" value="UniProtKB-SubCell"/>
</dbReference>
<evidence type="ECO:0000256" key="5">
    <source>
        <dbReference type="ARBA" id="ARBA00022598"/>
    </source>
</evidence>
<feature type="binding site" evidence="14">
    <location>
        <begin position="127"/>
        <end position="133"/>
    </location>
    <ligand>
        <name>ATP</name>
        <dbReference type="ChEBI" id="CHEBI:30616"/>
    </ligand>
</feature>
<feature type="domain" description="Mur ligase N-terminal catalytic" evidence="15">
    <location>
        <begin position="17"/>
        <end position="119"/>
    </location>
</feature>
<name>A0AAU8DW09_9ACTN</name>
<comment type="pathway">
    <text evidence="2 14">Cell wall biogenesis; peptidoglycan biosynthesis.</text>
</comment>
<keyword evidence="6 14" id="KW-0132">Cell division</keyword>
<dbReference type="SUPFAM" id="SSF53623">
    <property type="entry name" value="MurD-like peptide ligases, catalytic domain"/>
    <property type="match status" value="1"/>
</dbReference>
<dbReference type="GO" id="GO:0051301">
    <property type="term" value="P:cell division"/>
    <property type="evidence" value="ECO:0007669"/>
    <property type="project" value="UniProtKB-KW"/>
</dbReference>
<dbReference type="GO" id="GO:0008763">
    <property type="term" value="F:UDP-N-acetylmuramate-L-alanine ligase activity"/>
    <property type="evidence" value="ECO:0007669"/>
    <property type="project" value="UniProtKB-UniRule"/>
</dbReference>
<dbReference type="InterPro" id="IPR036615">
    <property type="entry name" value="Mur_ligase_C_dom_sf"/>
</dbReference>
<protein>
    <recommendedName>
        <fullName evidence="3 14">UDP-N-acetylmuramate--L-alanine ligase</fullName>
        <ecNumber evidence="3 14">6.3.2.8</ecNumber>
    </recommendedName>
    <alternativeName>
        <fullName evidence="14">UDP-N-acetylmuramoyl-L-alanine synthetase</fullName>
    </alternativeName>
</protein>
<comment type="function">
    <text evidence="14">Cell wall formation.</text>
</comment>
<feature type="domain" description="Mur ligase central" evidence="17">
    <location>
        <begin position="125"/>
        <end position="312"/>
    </location>
</feature>
<evidence type="ECO:0000256" key="6">
    <source>
        <dbReference type="ARBA" id="ARBA00022618"/>
    </source>
</evidence>
<evidence type="ECO:0000259" key="15">
    <source>
        <dbReference type="Pfam" id="PF01225"/>
    </source>
</evidence>
<evidence type="ECO:0000259" key="17">
    <source>
        <dbReference type="Pfam" id="PF08245"/>
    </source>
</evidence>
<dbReference type="InterPro" id="IPR005758">
    <property type="entry name" value="UDP-N-AcMur_Ala_ligase_MurC"/>
</dbReference>
<evidence type="ECO:0000256" key="13">
    <source>
        <dbReference type="ARBA" id="ARBA00047833"/>
    </source>
</evidence>
<dbReference type="AlphaFoldDB" id="A0AAU8DW09"/>
<feature type="domain" description="Mur ligase C-terminal" evidence="16">
    <location>
        <begin position="335"/>
        <end position="465"/>
    </location>
</feature>
<dbReference type="Gene3D" id="3.40.50.720">
    <property type="entry name" value="NAD(P)-binding Rossmann-like Domain"/>
    <property type="match status" value="1"/>
</dbReference>
<dbReference type="SUPFAM" id="SSF53244">
    <property type="entry name" value="MurD-like peptide ligases, peptide-binding domain"/>
    <property type="match status" value="1"/>
</dbReference>
<dbReference type="Gene3D" id="3.40.1190.10">
    <property type="entry name" value="Mur-like, catalytic domain"/>
    <property type="match status" value="1"/>
</dbReference>
<dbReference type="Gene3D" id="3.90.190.20">
    <property type="entry name" value="Mur ligase, C-terminal domain"/>
    <property type="match status" value="1"/>
</dbReference>
<dbReference type="PANTHER" id="PTHR43445:SF3">
    <property type="entry name" value="UDP-N-ACETYLMURAMATE--L-ALANINE LIGASE"/>
    <property type="match status" value="1"/>
</dbReference>
<dbReference type="SUPFAM" id="SSF51984">
    <property type="entry name" value="MurCD N-terminal domain"/>
    <property type="match status" value="1"/>
</dbReference>
<gene>
    <name evidence="14 18" type="primary">murC</name>
    <name evidence="18" type="ORF">ABLG96_14325</name>
</gene>
<comment type="subcellular location">
    <subcellularLocation>
        <location evidence="1 14">Cytoplasm</location>
    </subcellularLocation>
</comment>
<dbReference type="EC" id="6.3.2.8" evidence="3 14"/>
<dbReference type="GO" id="GO:0005524">
    <property type="term" value="F:ATP binding"/>
    <property type="evidence" value="ECO:0007669"/>
    <property type="project" value="UniProtKB-UniRule"/>
</dbReference>
<keyword evidence="4 14" id="KW-0963">Cytoplasm</keyword>
<dbReference type="GO" id="GO:0071555">
    <property type="term" value="P:cell wall organization"/>
    <property type="evidence" value="ECO:0007669"/>
    <property type="project" value="UniProtKB-KW"/>
</dbReference>
<evidence type="ECO:0000256" key="14">
    <source>
        <dbReference type="HAMAP-Rule" id="MF_00046"/>
    </source>
</evidence>
<dbReference type="GO" id="GO:0008360">
    <property type="term" value="P:regulation of cell shape"/>
    <property type="evidence" value="ECO:0007669"/>
    <property type="project" value="UniProtKB-KW"/>
</dbReference>
<keyword evidence="7 14" id="KW-0547">Nucleotide-binding</keyword>
<dbReference type="InterPro" id="IPR036565">
    <property type="entry name" value="Mur-like_cat_sf"/>
</dbReference>